<dbReference type="VEuPathDB" id="VectorBase:GBRI029095"/>
<reference evidence="3" key="1">
    <citation type="submission" date="2014-03" db="EMBL/GenBank/DDBJ databases">
        <authorList>
            <person name="Aksoy S."/>
            <person name="Warren W."/>
            <person name="Wilson R.K."/>
        </authorList>
    </citation>
    <scope>NUCLEOTIDE SEQUENCE [LARGE SCALE GENOMIC DNA]</scope>
    <source>
        <strain evidence="3">IAEA</strain>
    </source>
</reference>
<name>A0A1A9WR51_9MUSC</name>
<feature type="chain" id="PRO_5008400572" description="MD-2-related lipid-recognition domain-containing protein" evidence="1">
    <location>
        <begin position="17"/>
        <end position="191"/>
    </location>
</feature>
<evidence type="ECO:0008006" key="4">
    <source>
        <dbReference type="Google" id="ProtNLM"/>
    </source>
</evidence>
<evidence type="ECO:0000256" key="1">
    <source>
        <dbReference type="SAM" id="SignalP"/>
    </source>
</evidence>
<protein>
    <recommendedName>
        <fullName evidence="4">MD-2-related lipid-recognition domain-containing protein</fullName>
    </recommendedName>
</protein>
<accession>A0A1A9WR51</accession>
<dbReference type="InterPro" id="IPR006601">
    <property type="entry name" value="Uncharacterised_DM11_DROME"/>
</dbReference>
<organism evidence="2 3">
    <name type="scientific">Glossina brevipalpis</name>
    <dbReference type="NCBI Taxonomy" id="37001"/>
    <lineage>
        <taxon>Eukaryota</taxon>
        <taxon>Metazoa</taxon>
        <taxon>Ecdysozoa</taxon>
        <taxon>Arthropoda</taxon>
        <taxon>Hexapoda</taxon>
        <taxon>Insecta</taxon>
        <taxon>Pterygota</taxon>
        <taxon>Neoptera</taxon>
        <taxon>Endopterygota</taxon>
        <taxon>Diptera</taxon>
        <taxon>Brachycera</taxon>
        <taxon>Muscomorpha</taxon>
        <taxon>Hippoboscoidea</taxon>
        <taxon>Glossinidae</taxon>
        <taxon>Glossina</taxon>
    </lineage>
</organism>
<dbReference type="Proteomes" id="UP000091820">
    <property type="component" value="Unassembled WGS sequence"/>
</dbReference>
<dbReference type="AlphaFoldDB" id="A0A1A9WR51"/>
<evidence type="ECO:0000313" key="3">
    <source>
        <dbReference type="Proteomes" id="UP000091820"/>
    </source>
</evidence>
<evidence type="ECO:0000313" key="2">
    <source>
        <dbReference type="EnsemblMetazoa" id="GBRI029095-PA"/>
    </source>
</evidence>
<keyword evidence="3" id="KW-1185">Reference proteome</keyword>
<dbReference type="EnsemblMetazoa" id="GBRI029095-RA">
    <property type="protein sequence ID" value="GBRI029095-PA"/>
    <property type="gene ID" value="GBRI029095"/>
</dbReference>
<reference evidence="2" key="2">
    <citation type="submission" date="2020-05" db="UniProtKB">
        <authorList>
            <consortium name="EnsemblMetazoa"/>
        </authorList>
    </citation>
    <scope>IDENTIFICATION</scope>
    <source>
        <strain evidence="2">IAEA</strain>
    </source>
</reference>
<dbReference type="SMART" id="SM00675">
    <property type="entry name" value="DM11"/>
    <property type="match status" value="1"/>
</dbReference>
<proteinExistence type="predicted"/>
<keyword evidence="1" id="KW-0732">Signal</keyword>
<feature type="signal peptide" evidence="1">
    <location>
        <begin position="1"/>
        <end position="16"/>
    </location>
</feature>
<sequence length="191" mass="22027">MHSLIGAAIIAIAVQAEQILSALYYFIPEYPEVYRKCSDKPGIEVSDFVDKSHLDSYFDDKGVHLNGSILVTWDITQTDHVMMTAELKKFDRGTWQRTVFLTQIPDFCQSMMDITSFVYQGWSRHIVPEDLQCVGKGIRYRYEPFYVSVEISALVNMEGRYKFEIIFKAYDENGRLRPNVCVEMPGDIISL</sequence>